<accession>A0A3E0U3F8</accession>
<evidence type="ECO:0000313" key="2">
    <source>
        <dbReference type="Proteomes" id="UP000256899"/>
    </source>
</evidence>
<comment type="caution">
    <text evidence="1">The sequence shown here is derived from an EMBL/GenBank/DDBJ whole genome shotgun (WGS) entry which is preliminary data.</text>
</comment>
<dbReference type="Pfam" id="PF14907">
    <property type="entry name" value="NTP_transf_5"/>
    <property type="match status" value="1"/>
</dbReference>
<dbReference type="EMBL" id="QUOT01000001">
    <property type="protein sequence ID" value="REL31466.1"/>
    <property type="molecule type" value="Genomic_DNA"/>
</dbReference>
<reference evidence="2" key="1">
    <citation type="submission" date="2018-08" db="EMBL/GenBank/DDBJ databases">
        <title>Thalassotalea euphylliae genome.</title>
        <authorList>
            <person name="Summers S."/>
            <person name="Rice S.A."/>
            <person name="Freckelton M.L."/>
            <person name="Nedved B.T."/>
            <person name="Hadfield M.G."/>
        </authorList>
    </citation>
    <scope>NUCLEOTIDE SEQUENCE [LARGE SCALE GENOMIC DNA]</scope>
    <source>
        <strain evidence="2">H3</strain>
    </source>
</reference>
<dbReference type="AlphaFoldDB" id="A0A3E0U3F8"/>
<evidence type="ECO:0008006" key="3">
    <source>
        <dbReference type="Google" id="ProtNLM"/>
    </source>
</evidence>
<keyword evidence="2" id="KW-1185">Reference proteome</keyword>
<dbReference type="InterPro" id="IPR039498">
    <property type="entry name" value="NTP_transf_5"/>
</dbReference>
<sequence>MTTSLLVDLLQQPKRIMTLSTQEWSLLLGQLRTSQLTLYFYAAMEKNALTEHIPNKIYRYINAEQRKVAFQRRQVNYELEKINNALQQVDIKATYLKGAAYLIANLAIANCRIFSDIDILVDQTSIDKAERALKLIGFASQKTDDYDQQYYRQYMHEIPPMQHVTRGTVVDVHHNILPVCTYKPIDISLFSTKKVAFKKANKQEQTLAVFSSSAMYLHCAIHLFHEGDFDKGLRDLADLAIMFTEFSNSSDDFGPQLISLAQQSNQQKSLFFALRYINKVFSTPLNDDCQQFVDEFAADYRYSRLSDFIFLNILSPYHPSCESSKVKFARLLAYIRGHLLRMPLRLLLPHLIRKFFVQLTASNDNSTTNNQNKVRPDI</sequence>
<dbReference type="RefSeq" id="WP_116016321.1">
    <property type="nucleotide sequence ID" value="NZ_QUOT01000001.1"/>
</dbReference>
<proteinExistence type="predicted"/>
<protein>
    <recommendedName>
        <fullName evidence="3">Nucleotidyltransferase family protein</fullName>
    </recommendedName>
</protein>
<evidence type="ECO:0000313" key="1">
    <source>
        <dbReference type="EMBL" id="REL31466.1"/>
    </source>
</evidence>
<name>A0A3E0U3F8_9GAMM</name>
<gene>
    <name evidence="1" type="ORF">DXX94_12495</name>
</gene>
<organism evidence="1 2">
    <name type="scientific">Thalassotalea euphylliae</name>
    <dbReference type="NCBI Taxonomy" id="1655234"/>
    <lineage>
        <taxon>Bacteria</taxon>
        <taxon>Pseudomonadati</taxon>
        <taxon>Pseudomonadota</taxon>
        <taxon>Gammaproteobacteria</taxon>
        <taxon>Alteromonadales</taxon>
        <taxon>Colwelliaceae</taxon>
        <taxon>Thalassotalea</taxon>
    </lineage>
</organism>
<dbReference type="Proteomes" id="UP000256899">
    <property type="component" value="Unassembled WGS sequence"/>
</dbReference>